<evidence type="ECO:0000256" key="1">
    <source>
        <dbReference type="ARBA" id="ARBA00022598"/>
    </source>
</evidence>
<organism evidence="6 7">
    <name type="scientific">Calidithermus roseus</name>
    <dbReference type="NCBI Taxonomy" id="1644118"/>
    <lineage>
        <taxon>Bacteria</taxon>
        <taxon>Thermotogati</taxon>
        <taxon>Deinococcota</taxon>
        <taxon>Deinococci</taxon>
        <taxon>Thermales</taxon>
        <taxon>Thermaceae</taxon>
        <taxon>Calidithermus</taxon>
    </lineage>
</organism>
<evidence type="ECO:0000256" key="3">
    <source>
        <dbReference type="ARBA" id="ARBA00022840"/>
    </source>
</evidence>
<dbReference type="InterPro" id="IPR052032">
    <property type="entry name" value="ATP-dep_AA_Ligase"/>
</dbReference>
<dbReference type="AlphaFoldDB" id="A0A399EQR3"/>
<keyword evidence="3 4" id="KW-0067">ATP-binding</keyword>
<evidence type="ECO:0000313" key="6">
    <source>
        <dbReference type="EMBL" id="RIH85876.1"/>
    </source>
</evidence>
<protein>
    <submittedName>
        <fullName evidence="6">L-arginine-specific L-amino acid ligase</fullName>
        <ecNumber evidence="6">6.3.2.48</ecNumber>
    </submittedName>
</protein>
<evidence type="ECO:0000256" key="2">
    <source>
        <dbReference type="ARBA" id="ARBA00022741"/>
    </source>
</evidence>
<accession>A0A399EQR3</accession>
<dbReference type="PANTHER" id="PTHR43585">
    <property type="entry name" value="FUMIPYRROLE BIOSYNTHESIS PROTEIN C"/>
    <property type="match status" value="1"/>
</dbReference>
<name>A0A399EQR3_9DEIN</name>
<keyword evidence="1 6" id="KW-0436">Ligase</keyword>
<dbReference type="InterPro" id="IPR013815">
    <property type="entry name" value="ATP_grasp_subdomain_1"/>
</dbReference>
<gene>
    <name evidence="6" type="primary">rizA</name>
    <name evidence="6" type="ORF">Mrose_01994</name>
</gene>
<dbReference type="SUPFAM" id="SSF56059">
    <property type="entry name" value="Glutathione synthetase ATP-binding domain-like"/>
    <property type="match status" value="1"/>
</dbReference>
<dbReference type="GO" id="GO:0005524">
    <property type="term" value="F:ATP binding"/>
    <property type="evidence" value="ECO:0007669"/>
    <property type="project" value="UniProtKB-UniRule"/>
</dbReference>
<dbReference type="Gene3D" id="3.30.1490.20">
    <property type="entry name" value="ATP-grasp fold, A domain"/>
    <property type="match status" value="1"/>
</dbReference>
<keyword evidence="2 4" id="KW-0547">Nucleotide-binding</keyword>
<keyword evidence="7" id="KW-1185">Reference proteome</keyword>
<comment type="caution">
    <text evidence="6">The sequence shown here is derived from an EMBL/GenBank/DDBJ whole genome shotgun (WGS) entry which is preliminary data.</text>
</comment>
<dbReference type="EMBL" id="QWLA01000036">
    <property type="protein sequence ID" value="RIH85876.1"/>
    <property type="molecule type" value="Genomic_DNA"/>
</dbReference>
<dbReference type="Gene3D" id="3.30.470.20">
    <property type="entry name" value="ATP-grasp fold, B domain"/>
    <property type="match status" value="1"/>
</dbReference>
<dbReference type="PROSITE" id="PS50975">
    <property type="entry name" value="ATP_GRASP"/>
    <property type="match status" value="1"/>
</dbReference>
<evidence type="ECO:0000313" key="7">
    <source>
        <dbReference type="Proteomes" id="UP000265341"/>
    </source>
</evidence>
<evidence type="ECO:0000256" key="4">
    <source>
        <dbReference type="PROSITE-ProRule" id="PRU00409"/>
    </source>
</evidence>
<dbReference type="OrthoDB" id="24041at2"/>
<feature type="domain" description="ATP-grasp" evidence="5">
    <location>
        <begin position="117"/>
        <end position="306"/>
    </location>
</feature>
<dbReference type="Pfam" id="PF13535">
    <property type="entry name" value="ATP-grasp_4"/>
    <property type="match status" value="1"/>
</dbReference>
<reference evidence="6 7" key="1">
    <citation type="submission" date="2018-08" db="EMBL/GenBank/DDBJ databases">
        <title>Meiothermus roseus NBRC 110900 genome sequencing project.</title>
        <authorList>
            <person name="Da Costa M.S."/>
            <person name="Albuquerque L."/>
            <person name="Raposo P."/>
            <person name="Froufe H.J.C."/>
            <person name="Barroso C.S."/>
            <person name="Egas C."/>
        </authorList>
    </citation>
    <scope>NUCLEOTIDE SEQUENCE [LARGE SCALE GENOMIC DNA]</scope>
    <source>
        <strain evidence="6 7">NBRC 110900</strain>
    </source>
</reference>
<dbReference type="PANTHER" id="PTHR43585:SF2">
    <property type="entry name" value="ATP-GRASP ENZYME FSQD"/>
    <property type="match status" value="1"/>
</dbReference>
<proteinExistence type="predicted"/>
<dbReference type="Proteomes" id="UP000265341">
    <property type="component" value="Unassembled WGS sequence"/>
</dbReference>
<evidence type="ECO:0000259" key="5">
    <source>
        <dbReference type="PROSITE" id="PS50975"/>
    </source>
</evidence>
<dbReference type="RefSeq" id="WP_119277888.1">
    <property type="nucleotide sequence ID" value="NZ_QWLA01000036.1"/>
</dbReference>
<dbReference type="GO" id="GO:0016874">
    <property type="term" value="F:ligase activity"/>
    <property type="evidence" value="ECO:0007669"/>
    <property type="project" value="UniProtKB-KW"/>
</dbReference>
<sequence length="386" mass="43869">MNVVFLSPHFPPWYYLFCVRLKEAGATVLGIADEPYEALRLELKEALTEYFRVSDMHHYDELLRALGYFTFKYGKIDRIDSLNEYWLETEARLRTDFNIPGIDLEGIAHVKRKSEMKRLFMEAGLKVARGKVAQTAAEAAAFVAEVGYPVVAKPDIGVGAAKTYKITNDEELAEYLLSKPPVDYILEEFISGTIVTYDGLTDREGNVVFASTMIYSTGVMESVNLGLDIWYYIPREMPSDLDEAGKAVVKAFGVRERPFHFEFFRQADGGLVALEVNMRPPGGFTIDMFNYANDMDFYREWANILVHGRFEATVTRPYNCAFVSRKDHKRYAIPHEEILRRYGHLIVHHARINDVFAAAIGNYGYILRCPDMAPIEEAAAAIHLPA</sequence>
<dbReference type="EC" id="6.3.2.48" evidence="6"/>
<dbReference type="InterPro" id="IPR011761">
    <property type="entry name" value="ATP-grasp"/>
</dbReference>
<dbReference type="Gene3D" id="3.40.50.20">
    <property type="match status" value="1"/>
</dbReference>
<dbReference type="GO" id="GO:0046872">
    <property type="term" value="F:metal ion binding"/>
    <property type="evidence" value="ECO:0007669"/>
    <property type="project" value="InterPro"/>
</dbReference>